<dbReference type="PANTHER" id="PTHR47966">
    <property type="entry name" value="BETA-SITE APP-CLEAVING ENZYME, ISOFORM A-RELATED"/>
    <property type="match status" value="1"/>
</dbReference>
<evidence type="ECO:0000313" key="10">
    <source>
        <dbReference type="Proteomes" id="UP000287166"/>
    </source>
</evidence>
<dbReference type="PRINTS" id="PR00792">
    <property type="entry name" value="PEPSIN"/>
</dbReference>
<comment type="similarity">
    <text evidence="1 6">Belongs to the peptidase A1 family.</text>
</comment>
<keyword evidence="2 6" id="KW-0645">Protease</keyword>
<dbReference type="GO" id="GO:0006508">
    <property type="term" value="P:proteolysis"/>
    <property type="evidence" value="ECO:0007669"/>
    <property type="project" value="UniProtKB-KW"/>
</dbReference>
<dbReference type="AlphaFoldDB" id="A0A401GD14"/>
<dbReference type="GO" id="GO:0004190">
    <property type="term" value="F:aspartic-type endopeptidase activity"/>
    <property type="evidence" value="ECO:0007669"/>
    <property type="project" value="UniProtKB-KW"/>
</dbReference>
<dbReference type="PROSITE" id="PS51767">
    <property type="entry name" value="PEPTIDASE_A1"/>
    <property type="match status" value="1"/>
</dbReference>
<dbReference type="InParanoid" id="A0A401GD14"/>
<evidence type="ECO:0000256" key="7">
    <source>
        <dbReference type="SAM" id="MobiDB-lite"/>
    </source>
</evidence>
<dbReference type="InterPro" id="IPR001461">
    <property type="entry name" value="Aspartic_peptidase_A1"/>
</dbReference>
<feature type="compositionally biased region" description="Polar residues" evidence="7">
    <location>
        <begin position="1"/>
        <end position="23"/>
    </location>
</feature>
<feature type="region of interest" description="Disordered" evidence="7">
    <location>
        <begin position="1"/>
        <end position="34"/>
    </location>
</feature>
<dbReference type="PANTHER" id="PTHR47966:SF1">
    <property type="entry name" value="ASPARTYL PROTEINASE"/>
    <property type="match status" value="1"/>
</dbReference>
<dbReference type="InterPro" id="IPR033121">
    <property type="entry name" value="PEPTIDASE_A1"/>
</dbReference>
<keyword evidence="3 6" id="KW-0064">Aspartyl protease</keyword>
<evidence type="ECO:0000256" key="4">
    <source>
        <dbReference type="ARBA" id="ARBA00022801"/>
    </source>
</evidence>
<dbReference type="Proteomes" id="UP000287166">
    <property type="component" value="Unassembled WGS sequence"/>
</dbReference>
<dbReference type="CDD" id="cd06097">
    <property type="entry name" value="Aspergillopepsin_like"/>
    <property type="match status" value="1"/>
</dbReference>
<dbReference type="RefSeq" id="XP_027610965.1">
    <property type="nucleotide sequence ID" value="XM_027755164.1"/>
</dbReference>
<gene>
    <name evidence="9" type="ORF">SCP_0212540</name>
</gene>
<dbReference type="FunFam" id="2.40.70.10:FF:000026">
    <property type="entry name" value="Endothiapepsin"/>
    <property type="match status" value="1"/>
</dbReference>
<dbReference type="OrthoDB" id="2747330at2759"/>
<keyword evidence="10" id="KW-1185">Reference proteome</keyword>
<evidence type="ECO:0000256" key="6">
    <source>
        <dbReference type="RuleBase" id="RU000454"/>
    </source>
</evidence>
<dbReference type="Gene3D" id="2.40.70.10">
    <property type="entry name" value="Acid Proteases"/>
    <property type="match status" value="2"/>
</dbReference>
<protein>
    <submittedName>
        <fullName evidence="9">Aspergillopepsin-1</fullName>
    </submittedName>
</protein>
<organism evidence="9 10">
    <name type="scientific">Sparassis crispa</name>
    <dbReference type="NCBI Taxonomy" id="139825"/>
    <lineage>
        <taxon>Eukaryota</taxon>
        <taxon>Fungi</taxon>
        <taxon>Dikarya</taxon>
        <taxon>Basidiomycota</taxon>
        <taxon>Agaricomycotina</taxon>
        <taxon>Agaricomycetes</taxon>
        <taxon>Polyporales</taxon>
        <taxon>Sparassidaceae</taxon>
        <taxon>Sparassis</taxon>
    </lineage>
</organism>
<feature type="domain" description="Peptidase A1" evidence="8">
    <location>
        <begin position="102"/>
        <end position="413"/>
    </location>
</feature>
<dbReference type="InterPro" id="IPR001969">
    <property type="entry name" value="Aspartic_peptidase_AS"/>
</dbReference>
<dbReference type="SUPFAM" id="SSF50630">
    <property type="entry name" value="Acid proteases"/>
    <property type="match status" value="1"/>
</dbReference>
<evidence type="ECO:0000313" key="9">
    <source>
        <dbReference type="EMBL" id="GBE80052.1"/>
    </source>
</evidence>
<feature type="active site" evidence="5">
    <location>
        <position position="120"/>
    </location>
</feature>
<evidence type="ECO:0000256" key="3">
    <source>
        <dbReference type="ARBA" id="ARBA00022750"/>
    </source>
</evidence>
<reference evidence="9 10" key="1">
    <citation type="journal article" date="2018" name="Sci. Rep.">
        <title>Genome sequence of the cauliflower mushroom Sparassis crispa (Hanabiratake) and its association with beneficial usage.</title>
        <authorList>
            <person name="Kiyama R."/>
            <person name="Furutani Y."/>
            <person name="Kawaguchi K."/>
            <person name="Nakanishi T."/>
        </authorList>
    </citation>
    <scope>NUCLEOTIDE SEQUENCE [LARGE SCALE GENOMIC DNA]</scope>
</reference>
<comment type="caution">
    <text evidence="9">The sequence shown here is derived from an EMBL/GenBank/DDBJ whole genome shotgun (WGS) entry which is preliminary data.</text>
</comment>
<evidence type="ECO:0000256" key="5">
    <source>
        <dbReference type="PIRSR" id="PIRSR601461-1"/>
    </source>
</evidence>
<evidence type="ECO:0000259" key="8">
    <source>
        <dbReference type="PROSITE" id="PS51767"/>
    </source>
</evidence>
<proteinExistence type="inferred from homology"/>
<evidence type="ECO:0000256" key="2">
    <source>
        <dbReference type="ARBA" id="ARBA00022670"/>
    </source>
</evidence>
<dbReference type="PROSITE" id="PS00141">
    <property type="entry name" value="ASP_PROTEASE"/>
    <property type="match status" value="2"/>
</dbReference>
<feature type="active site" evidence="5">
    <location>
        <position position="307"/>
    </location>
</feature>
<dbReference type="STRING" id="139825.A0A401GD14"/>
<dbReference type="InterPro" id="IPR034163">
    <property type="entry name" value="Aspergillopepsin-like_cat_dom"/>
</dbReference>
<accession>A0A401GD14</accession>
<evidence type="ECO:0000256" key="1">
    <source>
        <dbReference type="ARBA" id="ARBA00007447"/>
    </source>
</evidence>
<keyword evidence="4 6" id="KW-0378">Hydrolase</keyword>
<sequence>MGCFPSKSSSEPPQASTMPQSKLQRLERPSRYPKGQGPSFYAAYARAARRYGFEAGVYAGFAKRNNVVVKVRGKEDKSTEHEVPAESIQNGEIRRFSHITEYVVQVTIGTPGVTLNLDFDTGSSDLWVWSSELAGVSTSGHNIYNPKNSSTAVKADGTWNISYGDGSSASGDVYADNVIVAGITISKQAVELASKLSSSFLQDGGNDGLLGLAWPAINTVQPQSVATPVENMISQKLINPSVFTVKLGHGTEEESFYSFGYIDKTVTSSPITYAKVDNSQGFWQAESTSWTLNGEKKTRSGNSAILDTGTTLCLVDDSVLEAIYGAIEGAQYSNQQGGWIFPTNAKIPEVSFAVGETLYKINAVDFAFGDAGDGNTFGGIQSRGDLNFDIFGDIFLKSVYVVFDQGGQRVGLAQRDD</sequence>
<dbReference type="GeneID" id="38776969"/>
<dbReference type="InterPro" id="IPR021109">
    <property type="entry name" value="Peptidase_aspartic_dom_sf"/>
</dbReference>
<name>A0A401GD14_9APHY</name>
<dbReference type="EMBL" id="BFAD01000002">
    <property type="protein sequence ID" value="GBE80052.1"/>
    <property type="molecule type" value="Genomic_DNA"/>
</dbReference>
<dbReference type="Pfam" id="PF00026">
    <property type="entry name" value="Asp"/>
    <property type="match status" value="1"/>
</dbReference>